<proteinExistence type="predicted"/>
<evidence type="ECO:0000313" key="2">
    <source>
        <dbReference type="EMBL" id="QJA82969.1"/>
    </source>
</evidence>
<reference evidence="2" key="1">
    <citation type="submission" date="2020-03" db="EMBL/GenBank/DDBJ databases">
        <title>The deep terrestrial virosphere.</title>
        <authorList>
            <person name="Holmfeldt K."/>
            <person name="Nilsson E."/>
            <person name="Simone D."/>
            <person name="Lopez-Fernandez M."/>
            <person name="Wu X."/>
            <person name="de Brujin I."/>
            <person name="Lundin D."/>
            <person name="Andersson A."/>
            <person name="Bertilsson S."/>
            <person name="Dopson M."/>
        </authorList>
    </citation>
    <scope>NUCLEOTIDE SEQUENCE</scope>
    <source>
        <strain evidence="2">MM415A00329</strain>
    </source>
</reference>
<dbReference type="Pfam" id="PF04233">
    <property type="entry name" value="Phage_Mu_F"/>
    <property type="match status" value="1"/>
</dbReference>
<organism evidence="2">
    <name type="scientific">viral metagenome</name>
    <dbReference type="NCBI Taxonomy" id="1070528"/>
    <lineage>
        <taxon>unclassified sequences</taxon>
        <taxon>metagenomes</taxon>
        <taxon>organismal metagenomes</taxon>
    </lineage>
</organism>
<gene>
    <name evidence="2" type="ORF">MM415A00329_0023</name>
</gene>
<accession>A0A6M3KLN2</accession>
<dbReference type="EMBL" id="MT142500">
    <property type="protein sequence ID" value="QJA82969.1"/>
    <property type="molecule type" value="Genomic_DNA"/>
</dbReference>
<dbReference type="AlphaFoldDB" id="A0A6M3KLN2"/>
<name>A0A6M3KLN2_9ZZZZ</name>
<feature type="domain" description="Phage head morphogenesis" evidence="1">
    <location>
        <begin position="651"/>
        <end position="757"/>
    </location>
</feature>
<dbReference type="InterPro" id="IPR006427">
    <property type="entry name" value="Portal_HK97"/>
</dbReference>
<sequence>MGLLDRFITFNRMDGIKTKMSPSSRQVAVTRFGGKVHPDAMLPYYEQAYGVYSTLYSCADEIAKNIAGLPFKIYQHRTKSNGEIEKIDISSDRRFTAFYRPNNDMTRYQFDYATITHLITNGEMFIETVKSETVNEIAELWFHKPSRMTIITNEDGIVRFDEDINGRLKSHDKDNIVYLRIMNPFNDFRGLSPLKVLQLETALGINALKFGNNFFINGAKISGIYSLPANMEPDDDMMKRLKEDIRNEYGGVDSAAGAYSIMVLEGEGEYKPIGINQSEMQYLEQIEKIDERICGVMGVPQILIGITKSQSHANVDDQRKLFWNDTLKPLSSMLADMRNYFLLPKFTGDDPIIKGEYDLSGVEPLHEDVNEKSKRVLEHWLNGIATLDQACVKLGYEPVGGKLGSLRLVPAMRIPLEDLAGITSGGNGEKKEIDSIADILRKHLSDKMETIYINDYEQLDSHEIIEPEVKQELYNIPLQIKDYYEEEPVFPNIPGLINLESNKVRTQLWRQEQKQRGHFEKLFIGECQKIFRKQRDEVLGKVKNVIRKSNNDIKVKADPEVVITDVDLEALVLDIGTAAKLFEKSFKKIRIQQLEWAIERLSKMTEIDLTELNLSIADPEIRQVLRSREKFIQGITKTTNEAVKLETQRAVEDAIEKGLTRSETIEQITSRVQNKFAGMERWRARRIAVTETTSVQCGLQNSLMLRIDIPEKTWISQRDDRVRDEHVQMDGEVVATAESFSNGLLYPMEPNCRCDIIPFIPETSLPDIPVME</sequence>
<dbReference type="InterPro" id="IPR006944">
    <property type="entry name" value="Phage/GTA_portal"/>
</dbReference>
<dbReference type="Pfam" id="PF04860">
    <property type="entry name" value="Phage_portal"/>
    <property type="match status" value="1"/>
</dbReference>
<protein>
    <submittedName>
        <fullName evidence="2">Putative portal protein</fullName>
    </submittedName>
</protein>
<dbReference type="InterPro" id="IPR006528">
    <property type="entry name" value="Phage_head_morphogenesis_dom"/>
</dbReference>
<dbReference type="NCBIfam" id="TIGR01641">
    <property type="entry name" value="phageSPP1_gp7"/>
    <property type="match status" value="1"/>
</dbReference>
<dbReference type="NCBIfam" id="TIGR01537">
    <property type="entry name" value="portal_HK97"/>
    <property type="match status" value="1"/>
</dbReference>
<evidence type="ECO:0000259" key="1">
    <source>
        <dbReference type="Pfam" id="PF04233"/>
    </source>
</evidence>